<keyword evidence="2" id="KW-1185">Reference proteome</keyword>
<dbReference type="Proteomes" id="UP001163603">
    <property type="component" value="Chromosome 7"/>
</dbReference>
<organism evidence="1 2">
    <name type="scientific">Pistacia integerrima</name>
    <dbReference type="NCBI Taxonomy" id="434235"/>
    <lineage>
        <taxon>Eukaryota</taxon>
        <taxon>Viridiplantae</taxon>
        <taxon>Streptophyta</taxon>
        <taxon>Embryophyta</taxon>
        <taxon>Tracheophyta</taxon>
        <taxon>Spermatophyta</taxon>
        <taxon>Magnoliopsida</taxon>
        <taxon>eudicotyledons</taxon>
        <taxon>Gunneridae</taxon>
        <taxon>Pentapetalae</taxon>
        <taxon>rosids</taxon>
        <taxon>malvids</taxon>
        <taxon>Sapindales</taxon>
        <taxon>Anacardiaceae</taxon>
        <taxon>Pistacia</taxon>
    </lineage>
</organism>
<proteinExistence type="predicted"/>
<name>A0ACC0YF63_9ROSI</name>
<evidence type="ECO:0000313" key="2">
    <source>
        <dbReference type="Proteomes" id="UP001163603"/>
    </source>
</evidence>
<gene>
    <name evidence="1" type="ORF">Pint_26221</name>
</gene>
<sequence>MRPRMALTFAVTRKVMNGLGGRRRATTLRLYWTCIRNTLDATMCLQNFPYQEVQSHNKPEVELNTSPELLLNPVMADELENILTKKFLRILSMRAEAFQVLRRKPLQVMADELENILTKKSLRILSMRAEAFQVPRRKPLQVYGFILLPFGYIMLLGKLNNFQSTSEIISF</sequence>
<protein>
    <submittedName>
        <fullName evidence="1">Uncharacterized protein</fullName>
    </submittedName>
</protein>
<comment type="caution">
    <text evidence="1">The sequence shown here is derived from an EMBL/GenBank/DDBJ whole genome shotgun (WGS) entry which is preliminary data.</text>
</comment>
<accession>A0ACC0YF63</accession>
<reference evidence="2" key="1">
    <citation type="journal article" date="2023" name="G3 (Bethesda)">
        <title>Genome assembly and association tests identify interacting loci associated with vigor, precocity, and sex in interspecific pistachio rootstocks.</title>
        <authorList>
            <person name="Palmer W."/>
            <person name="Jacygrad E."/>
            <person name="Sagayaradj S."/>
            <person name="Cavanaugh K."/>
            <person name="Han R."/>
            <person name="Bertier L."/>
            <person name="Beede B."/>
            <person name="Kafkas S."/>
            <person name="Golino D."/>
            <person name="Preece J."/>
            <person name="Michelmore R."/>
        </authorList>
    </citation>
    <scope>NUCLEOTIDE SEQUENCE [LARGE SCALE GENOMIC DNA]</scope>
</reference>
<dbReference type="EMBL" id="CM047742">
    <property type="protein sequence ID" value="KAJ0035028.1"/>
    <property type="molecule type" value="Genomic_DNA"/>
</dbReference>
<evidence type="ECO:0000313" key="1">
    <source>
        <dbReference type="EMBL" id="KAJ0035028.1"/>
    </source>
</evidence>